<sequence>MDYFESLSKYCKFEIISKTTPADTVKSMILSKGSNLLLNQMKFGEDFCPMIIKK</sequence>
<dbReference type="EMBL" id="CP133620">
    <property type="protein sequence ID" value="WMV45758.1"/>
    <property type="molecule type" value="Genomic_DNA"/>
</dbReference>
<proteinExistence type="predicted"/>
<protein>
    <submittedName>
        <fullName evidence="1">Uncharacterized protein</fullName>
    </submittedName>
</protein>
<name>A0AAF0UGF1_SOLVR</name>
<accession>A0AAF0UGF1</accession>
<evidence type="ECO:0000313" key="1">
    <source>
        <dbReference type="EMBL" id="WMV45758.1"/>
    </source>
</evidence>
<reference evidence="1" key="1">
    <citation type="submission" date="2023-08" db="EMBL/GenBank/DDBJ databases">
        <title>A de novo genome assembly of Solanum verrucosum Schlechtendal, a Mexican diploid species geographically isolated from the other diploid A-genome species in potato relatives.</title>
        <authorList>
            <person name="Hosaka K."/>
        </authorList>
    </citation>
    <scope>NUCLEOTIDE SEQUENCE</scope>
    <source>
        <tissue evidence="1">Young leaves</tissue>
    </source>
</reference>
<keyword evidence="2" id="KW-1185">Reference proteome</keyword>
<organism evidence="1 2">
    <name type="scientific">Solanum verrucosum</name>
    <dbReference type="NCBI Taxonomy" id="315347"/>
    <lineage>
        <taxon>Eukaryota</taxon>
        <taxon>Viridiplantae</taxon>
        <taxon>Streptophyta</taxon>
        <taxon>Embryophyta</taxon>
        <taxon>Tracheophyta</taxon>
        <taxon>Spermatophyta</taxon>
        <taxon>Magnoliopsida</taxon>
        <taxon>eudicotyledons</taxon>
        <taxon>Gunneridae</taxon>
        <taxon>Pentapetalae</taxon>
        <taxon>asterids</taxon>
        <taxon>lamiids</taxon>
        <taxon>Solanales</taxon>
        <taxon>Solanaceae</taxon>
        <taxon>Solanoideae</taxon>
        <taxon>Solaneae</taxon>
        <taxon>Solanum</taxon>
    </lineage>
</organism>
<dbReference type="AlphaFoldDB" id="A0AAF0UGF1"/>
<evidence type="ECO:0000313" key="2">
    <source>
        <dbReference type="Proteomes" id="UP001234989"/>
    </source>
</evidence>
<dbReference type="Proteomes" id="UP001234989">
    <property type="component" value="Chromosome 9"/>
</dbReference>
<gene>
    <name evidence="1" type="ORF">MTR67_039143</name>
</gene>